<proteinExistence type="predicted"/>
<sequence length="86" mass="9714">MQKSGCLGYETDDDDVIVPDLRFKKARFAFDVNEAFTSTVAQQNLDVDITAEESEIVDDSELLVQSFRDFDDEELEILQSGVYILG</sequence>
<evidence type="ECO:0000313" key="1">
    <source>
        <dbReference type="Proteomes" id="UP000887540"/>
    </source>
</evidence>
<evidence type="ECO:0000313" key="2">
    <source>
        <dbReference type="WBParaSite" id="ACRNAN_scaffold18498.g23853.t1"/>
    </source>
</evidence>
<dbReference type="WBParaSite" id="ACRNAN_scaffold18498.g23853.t1">
    <property type="protein sequence ID" value="ACRNAN_scaffold18498.g23853.t1"/>
    <property type="gene ID" value="ACRNAN_scaffold18498.g23853"/>
</dbReference>
<name>A0A914D6C5_9BILA</name>
<keyword evidence="1" id="KW-1185">Reference proteome</keyword>
<protein>
    <submittedName>
        <fullName evidence="2">Uncharacterized protein</fullName>
    </submittedName>
</protein>
<dbReference type="AlphaFoldDB" id="A0A914D6C5"/>
<organism evidence="1 2">
    <name type="scientific">Acrobeloides nanus</name>
    <dbReference type="NCBI Taxonomy" id="290746"/>
    <lineage>
        <taxon>Eukaryota</taxon>
        <taxon>Metazoa</taxon>
        <taxon>Ecdysozoa</taxon>
        <taxon>Nematoda</taxon>
        <taxon>Chromadorea</taxon>
        <taxon>Rhabditida</taxon>
        <taxon>Tylenchina</taxon>
        <taxon>Cephalobomorpha</taxon>
        <taxon>Cephaloboidea</taxon>
        <taxon>Cephalobidae</taxon>
        <taxon>Acrobeloides</taxon>
    </lineage>
</organism>
<accession>A0A914D6C5</accession>
<dbReference type="Proteomes" id="UP000887540">
    <property type="component" value="Unplaced"/>
</dbReference>
<reference evidence="2" key="1">
    <citation type="submission" date="2022-11" db="UniProtKB">
        <authorList>
            <consortium name="WormBaseParasite"/>
        </authorList>
    </citation>
    <scope>IDENTIFICATION</scope>
</reference>